<dbReference type="Proteomes" id="UP000193427">
    <property type="component" value="Chromosome"/>
</dbReference>
<dbReference type="OrthoDB" id="5801242at2"/>
<evidence type="ECO:0000313" key="1">
    <source>
        <dbReference type="EMBL" id="ARN20593.1"/>
    </source>
</evidence>
<dbReference type="STRING" id="946333.A4W93_12190"/>
<name>A0A1W6L8N7_9BURK</name>
<proteinExistence type="predicted"/>
<accession>A0A1W6L8N7</accession>
<dbReference type="AlphaFoldDB" id="A0A1W6L8N7"/>
<keyword evidence="2" id="KW-1185">Reference proteome</keyword>
<dbReference type="KEGG" id="rgu:A4W93_12190"/>
<protein>
    <submittedName>
        <fullName evidence="1">Uncharacterized protein</fullName>
    </submittedName>
</protein>
<evidence type="ECO:0000313" key="2">
    <source>
        <dbReference type="Proteomes" id="UP000193427"/>
    </source>
</evidence>
<organism evidence="1 2">
    <name type="scientific">Piscinibacter gummiphilus</name>
    <dbReference type="NCBI Taxonomy" id="946333"/>
    <lineage>
        <taxon>Bacteria</taxon>
        <taxon>Pseudomonadati</taxon>
        <taxon>Pseudomonadota</taxon>
        <taxon>Betaproteobacteria</taxon>
        <taxon>Burkholderiales</taxon>
        <taxon>Sphaerotilaceae</taxon>
        <taxon>Piscinibacter</taxon>
    </lineage>
</organism>
<reference evidence="1 2" key="1">
    <citation type="submission" date="2016-04" db="EMBL/GenBank/DDBJ databases">
        <title>Complete genome sequence of natural rubber-degrading, novel Gram-negative bacterium, Rhizobacter gummiphilus strain NS21.</title>
        <authorList>
            <person name="Tabata M."/>
            <person name="Kasai D."/>
            <person name="Fukuda M."/>
        </authorList>
    </citation>
    <scope>NUCLEOTIDE SEQUENCE [LARGE SCALE GENOMIC DNA]</scope>
    <source>
        <strain evidence="1 2">NS21</strain>
    </source>
</reference>
<dbReference type="RefSeq" id="WP_085750872.1">
    <property type="nucleotide sequence ID" value="NZ_BSPR01000023.1"/>
</dbReference>
<sequence>MPHPSLSRSALLAAALVSASTAYAADINTVQNLTQAEFRDLSEDLSSTLGFKAMIPSESMGTTGFDVGLSVTGTELAHRGAWAKASNGSEPESVMPTATVRVHKGLPWNVDVGATWANTTTNASAFGGEVRWAVLPGSTLVPAVAVRASATSLSGVDQIDMQTYGLDVSISKGFAMFTPYAGIGTVYVKSKPDGSTGLAKESFNQGKVYAGLNVNLGLINLAVEADRTGDATSYGLKGGVRF</sequence>
<gene>
    <name evidence="1" type="ORF">A4W93_12190</name>
</gene>
<dbReference type="EMBL" id="CP015118">
    <property type="protein sequence ID" value="ARN20593.1"/>
    <property type="molecule type" value="Genomic_DNA"/>
</dbReference>